<gene>
    <name evidence="1" type="ORF">QBC35DRAFT_555658</name>
</gene>
<reference evidence="1" key="1">
    <citation type="journal article" date="2023" name="Mol. Phylogenet. Evol.">
        <title>Genome-scale phylogeny and comparative genomics of the fungal order Sordariales.</title>
        <authorList>
            <person name="Hensen N."/>
            <person name="Bonometti L."/>
            <person name="Westerberg I."/>
            <person name="Brannstrom I.O."/>
            <person name="Guillou S."/>
            <person name="Cros-Aarteil S."/>
            <person name="Calhoun S."/>
            <person name="Haridas S."/>
            <person name="Kuo A."/>
            <person name="Mondo S."/>
            <person name="Pangilinan J."/>
            <person name="Riley R."/>
            <person name="LaButti K."/>
            <person name="Andreopoulos B."/>
            <person name="Lipzen A."/>
            <person name="Chen C."/>
            <person name="Yan M."/>
            <person name="Daum C."/>
            <person name="Ng V."/>
            <person name="Clum A."/>
            <person name="Steindorff A."/>
            <person name="Ohm R.A."/>
            <person name="Martin F."/>
            <person name="Silar P."/>
            <person name="Natvig D.O."/>
            <person name="Lalanne C."/>
            <person name="Gautier V."/>
            <person name="Ament-Velasquez S.L."/>
            <person name="Kruys A."/>
            <person name="Hutchinson M.I."/>
            <person name="Powell A.J."/>
            <person name="Barry K."/>
            <person name="Miller A.N."/>
            <person name="Grigoriev I.V."/>
            <person name="Debuchy R."/>
            <person name="Gladieux P."/>
            <person name="Hiltunen Thoren M."/>
            <person name="Johannesson H."/>
        </authorList>
    </citation>
    <scope>NUCLEOTIDE SEQUENCE</scope>
    <source>
        <strain evidence="1">PSN309</strain>
    </source>
</reference>
<protein>
    <recommendedName>
        <fullName evidence="3">CipC-like antibiotic response protein</fullName>
    </recommendedName>
</protein>
<dbReference type="EMBL" id="MU864358">
    <property type="protein sequence ID" value="KAK4191671.1"/>
    <property type="molecule type" value="Genomic_DNA"/>
</dbReference>
<evidence type="ECO:0008006" key="3">
    <source>
        <dbReference type="Google" id="ProtNLM"/>
    </source>
</evidence>
<evidence type="ECO:0000313" key="2">
    <source>
        <dbReference type="Proteomes" id="UP001302126"/>
    </source>
</evidence>
<dbReference type="Proteomes" id="UP001302126">
    <property type="component" value="Unassembled WGS sequence"/>
</dbReference>
<accession>A0AAN6X1S9</accession>
<dbReference type="PANTHER" id="PTHR37450:SF1">
    <property type="entry name" value="CIPC PROTEIN"/>
    <property type="match status" value="1"/>
</dbReference>
<dbReference type="Pfam" id="PF12585">
    <property type="entry name" value="DUF3759"/>
    <property type="match status" value="1"/>
</dbReference>
<evidence type="ECO:0000313" key="1">
    <source>
        <dbReference type="EMBL" id="KAK4191671.1"/>
    </source>
</evidence>
<sequence>MGFLDFHESKRARDALYSEGNIPQEHRSKISHELVGGAAAFEAMHLFEKEQRRSGKRVDHAFAKEALAALAGAEADKLFEKRRKSGLLDDSADRDEARRHARRQAEDLYDCQHGGFDDYDPSRDIHETMRF</sequence>
<dbReference type="PANTHER" id="PTHR37450">
    <property type="entry name" value="CIPC PROTEIN"/>
    <property type="match status" value="1"/>
</dbReference>
<reference evidence="1" key="2">
    <citation type="submission" date="2023-05" db="EMBL/GenBank/DDBJ databases">
        <authorList>
            <consortium name="Lawrence Berkeley National Laboratory"/>
            <person name="Steindorff A."/>
            <person name="Hensen N."/>
            <person name="Bonometti L."/>
            <person name="Westerberg I."/>
            <person name="Brannstrom I.O."/>
            <person name="Guillou S."/>
            <person name="Cros-Aarteil S."/>
            <person name="Calhoun S."/>
            <person name="Haridas S."/>
            <person name="Kuo A."/>
            <person name="Mondo S."/>
            <person name="Pangilinan J."/>
            <person name="Riley R."/>
            <person name="Labutti K."/>
            <person name="Andreopoulos B."/>
            <person name="Lipzen A."/>
            <person name="Chen C."/>
            <person name="Yanf M."/>
            <person name="Daum C."/>
            <person name="Ng V."/>
            <person name="Clum A."/>
            <person name="Ohm R."/>
            <person name="Martin F."/>
            <person name="Silar P."/>
            <person name="Natvig D."/>
            <person name="Lalanne C."/>
            <person name="Gautier V."/>
            <person name="Ament-Velasquez S.L."/>
            <person name="Kruys A."/>
            <person name="Hutchinson M.I."/>
            <person name="Powell A.J."/>
            <person name="Barry K."/>
            <person name="Miller A.N."/>
            <person name="Grigoriev I.V."/>
            <person name="Debuchy R."/>
            <person name="Gladieux P."/>
            <person name="Thoren M.H."/>
            <person name="Johannesson H."/>
        </authorList>
    </citation>
    <scope>NUCLEOTIDE SEQUENCE</scope>
    <source>
        <strain evidence="1">PSN309</strain>
    </source>
</reference>
<name>A0AAN6X1S9_9PEZI</name>
<keyword evidence="2" id="KW-1185">Reference proteome</keyword>
<dbReference type="AlphaFoldDB" id="A0AAN6X1S9"/>
<organism evidence="1 2">
    <name type="scientific">Podospora australis</name>
    <dbReference type="NCBI Taxonomy" id="1536484"/>
    <lineage>
        <taxon>Eukaryota</taxon>
        <taxon>Fungi</taxon>
        <taxon>Dikarya</taxon>
        <taxon>Ascomycota</taxon>
        <taxon>Pezizomycotina</taxon>
        <taxon>Sordariomycetes</taxon>
        <taxon>Sordariomycetidae</taxon>
        <taxon>Sordariales</taxon>
        <taxon>Podosporaceae</taxon>
        <taxon>Podospora</taxon>
    </lineage>
</organism>
<dbReference type="InterPro" id="IPR022234">
    <property type="entry name" value="DUF3759"/>
</dbReference>
<proteinExistence type="predicted"/>
<comment type="caution">
    <text evidence="1">The sequence shown here is derived from an EMBL/GenBank/DDBJ whole genome shotgun (WGS) entry which is preliminary data.</text>
</comment>